<dbReference type="InterPro" id="IPR029018">
    <property type="entry name" value="Hex-like_dom2"/>
</dbReference>
<evidence type="ECO:0000256" key="11">
    <source>
        <dbReference type="SAM" id="MobiDB-lite"/>
    </source>
</evidence>
<evidence type="ECO:0000256" key="4">
    <source>
        <dbReference type="ARBA" id="ARBA00023277"/>
    </source>
</evidence>
<feature type="region of interest" description="Disordered" evidence="11">
    <location>
        <begin position="705"/>
        <end position="725"/>
    </location>
</feature>
<dbReference type="PIRSF" id="PIRSF029900">
    <property type="entry name" value="Alpha-glucuronds"/>
    <property type="match status" value="1"/>
</dbReference>
<keyword evidence="6 10" id="KW-0624">Polysaccharide degradation</keyword>
<dbReference type="EC" id="3.2.1.131" evidence="10"/>
<dbReference type="Pfam" id="PF07477">
    <property type="entry name" value="Glyco_hydro_67C"/>
    <property type="match status" value="1"/>
</dbReference>
<evidence type="ECO:0000256" key="6">
    <source>
        <dbReference type="ARBA" id="ARBA00023326"/>
    </source>
</evidence>
<evidence type="ECO:0000256" key="2">
    <source>
        <dbReference type="ARBA" id="ARBA00022651"/>
    </source>
</evidence>
<keyword evidence="2 8" id="KW-0858">Xylan degradation</keyword>
<dbReference type="Gene3D" id="3.30.379.10">
    <property type="entry name" value="Chitobiase/beta-hexosaminidase domain 2-like"/>
    <property type="match status" value="1"/>
</dbReference>
<dbReference type="GO" id="GO:0046559">
    <property type="term" value="F:alpha-glucuronidase activity"/>
    <property type="evidence" value="ECO:0007669"/>
    <property type="project" value="InterPro"/>
</dbReference>
<evidence type="ECO:0000259" key="13">
    <source>
        <dbReference type="Pfam" id="PF07477"/>
    </source>
</evidence>
<feature type="domain" description="Glycosyl hydrolase family 67 C-terminal" evidence="13">
    <location>
        <begin position="458"/>
        <end position="683"/>
    </location>
</feature>
<evidence type="ECO:0000256" key="1">
    <source>
        <dbReference type="ARBA" id="ARBA00008833"/>
    </source>
</evidence>
<evidence type="ECO:0000259" key="12">
    <source>
        <dbReference type="Pfam" id="PF03648"/>
    </source>
</evidence>
<feature type="active site" description="Proton acceptor" evidence="9">
    <location>
        <position position="368"/>
    </location>
</feature>
<evidence type="ECO:0000256" key="7">
    <source>
        <dbReference type="ARBA" id="ARBA00052795"/>
    </source>
</evidence>
<comment type="catalytic activity">
    <reaction evidence="7 10">
        <text>Hydrolysis of (1-&gt;2)-alpha-D-(4-O-methyl)glucuronosyl links in the main chain of hardwood xylans.</text>
        <dbReference type="EC" id="3.2.1.131"/>
    </reaction>
</comment>
<feature type="domain" description="Glycosyl hydrolase family 67 catalytic" evidence="14">
    <location>
        <begin position="134"/>
        <end position="456"/>
    </location>
</feature>
<evidence type="ECO:0000256" key="10">
    <source>
        <dbReference type="RuleBase" id="RU361198"/>
    </source>
</evidence>
<dbReference type="GO" id="GO:0033939">
    <property type="term" value="F:xylan alpha-1,2-glucuronosidase activity"/>
    <property type="evidence" value="ECO:0007669"/>
    <property type="project" value="UniProtKB-EC"/>
</dbReference>
<dbReference type="InterPro" id="IPR017853">
    <property type="entry name" value="GH"/>
</dbReference>
<comment type="similarity">
    <text evidence="1 8 10">Belongs to the glycosyl hydrolase 67 family.</text>
</comment>
<evidence type="ECO:0000256" key="8">
    <source>
        <dbReference type="PIRNR" id="PIRNR029900"/>
    </source>
</evidence>
<dbReference type="GO" id="GO:2000886">
    <property type="term" value="P:glucuronoxylan catabolic process"/>
    <property type="evidence" value="ECO:0007669"/>
    <property type="project" value="UniProtKB-ARBA"/>
</dbReference>
<dbReference type="SUPFAM" id="SSF55545">
    <property type="entry name" value="beta-N-acetylhexosaminidase-like domain"/>
    <property type="match status" value="1"/>
</dbReference>
<dbReference type="EMBL" id="JQ844221">
    <property type="protein sequence ID" value="AGS53075.1"/>
    <property type="molecule type" value="Genomic_DNA"/>
</dbReference>
<accession>A0A806KEJ8</accession>
<keyword evidence="3 8" id="KW-0378">Hydrolase</keyword>
<comment type="subunit">
    <text evidence="10">Homodimer.</text>
</comment>
<dbReference type="Gene3D" id="3.20.20.80">
    <property type="entry name" value="Glycosidases"/>
    <property type="match status" value="1"/>
</dbReference>
<proteinExistence type="inferred from homology"/>
<dbReference type="PANTHER" id="PTHR39207">
    <property type="entry name" value="ALPHA-GLUCURONIDASE A"/>
    <property type="match status" value="1"/>
</dbReference>
<dbReference type="InterPro" id="IPR011100">
    <property type="entry name" value="Glyco_hydro_67_cat"/>
</dbReference>
<dbReference type="SUPFAM" id="SSF51445">
    <property type="entry name" value="(Trans)glycosidases"/>
    <property type="match status" value="1"/>
</dbReference>
<dbReference type="AlphaFoldDB" id="A0A806KEJ8"/>
<evidence type="ECO:0000256" key="9">
    <source>
        <dbReference type="PIRSR" id="PIRSR029900-1"/>
    </source>
</evidence>
<keyword evidence="4 10" id="KW-0119">Carbohydrate metabolism</keyword>
<evidence type="ECO:0000313" key="15">
    <source>
        <dbReference type="EMBL" id="AGS53075.1"/>
    </source>
</evidence>
<dbReference type="InterPro" id="IPR011099">
    <property type="entry name" value="Glyco_hydro_67_C"/>
</dbReference>
<feature type="active site" description="Proton acceptor" evidence="9">
    <location>
        <position position="396"/>
    </location>
</feature>
<protein>
    <recommendedName>
        <fullName evidence="10">Xylan alpha-1,2-glucuronidase</fullName>
        <ecNumber evidence="10">3.2.1.131</ecNumber>
    </recommendedName>
</protein>
<evidence type="ECO:0000256" key="5">
    <source>
        <dbReference type="ARBA" id="ARBA00023295"/>
    </source>
</evidence>
<sequence>MLTADDGYKLWINYVKVDNETLRKSYEKQISSVVWQTESPVILAAVKELKTAFSALTGRDIAGAPAAGAAVESAGAVVLAYGNDKAVSNLKAAGALAELGRDGYMIRSNAGKTYILGNTDKGVLYGVFNLVRLMQTHGDIANLDIRQKPAYDVRILNHWDNLDRSVERGYAGASIWEWEKLPDTVSPRYEDYARANASIGINAAALNNVNANAAFITPGHLQKVKALADIFRPYGIRVYLSINFSSPKILGNLETSDPLDPAVQKWWADKAAEIYKLIPDFGGFLVKANSEGQPGPQDYGRTHADGANMLAAALKPYGGIVMWRAFVYTVDANDPAYDRAKQAYLEFKPFDGKFADNVVIQVKNGPIDFQPREPVTSLFGAMKETPLMIEFQITQEYLGHSIQLVYLAPMWKEVLDQDTYCEGAGSTVAHATDGTIFRQTITAVAGVSNVGTDPNWNGHIFAQSNWYAFGRLAWNPGLTSEQIADEWLRMTFTNDDAFVKPVKQLMLDSHEAAVKYMQPLGLHHIFAGGHHYGPGVWERIVPGVRPDWVPEYYHRANKDGVGFDRTAKGSDYVSQYHSPLREYYNDLETCPDNMLLFFHHLPWDYKMRSGRALWEEMSHVYTEGLDDVRRFQKIWDRQEGRIDAERFKAVQYKLREQLRDAIWWRDGVLLYFQSINGLPIPHELERPMNKLEDLLRYRLNLGHTSLPPGAEAPPRQVSPMTPGPQ</sequence>
<feature type="active site" description="Proton donor" evidence="9">
    <location>
        <position position="291"/>
    </location>
</feature>
<feature type="domain" description="Alpha glucuronidase N-terminal" evidence="12">
    <location>
        <begin position="10"/>
        <end position="130"/>
    </location>
</feature>
<organism evidence="15">
    <name type="scientific">uncultured bacterium contig00036</name>
    <dbReference type="NCBI Taxonomy" id="1181524"/>
    <lineage>
        <taxon>Bacteria</taxon>
        <taxon>environmental samples</taxon>
    </lineage>
</organism>
<dbReference type="Pfam" id="PF03648">
    <property type="entry name" value="Glyco_hydro_67N"/>
    <property type="match status" value="1"/>
</dbReference>
<evidence type="ECO:0000256" key="3">
    <source>
        <dbReference type="ARBA" id="ARBA00022801"/>
    </source>
</evidence>
<dbReference type="InterPro" id="IPR005154">
    <property type="entry name" value="Glyco_hydro_67_aGlcAse_N"/>
</dbReference>
<dbReference type="Gene3D" id="3.90.1330.10">
    <property type="entry name" value="Alpha-glucuronidase, C-terminal domain"/>
    <property type="match status" value="1"/>
</dbReference>
<reference evidence="15" key="1">
    <citation type="submission" date="2012-03" db="EMBL/GenBank/DDBJ databases">
        <title>Functional metagenomics reveals considerable lignocellulase gene clusters in the gut microbiome of a wood-feeding higher termite.</title>
        <authorList>
            <person name="Liu N."/>
        </authorList>
    </citation>
    <scope>NUCLEOTIDE SEQUENCE</scope>
</reference>
<evidence type="ECO:0000259" key="14">
    <source>
        <dbReference type="Pfam" id="PF07488"/>
    </source>
</evidence>
<dbReference type="PANTHER" id="PTHR39207:SF1">
    <property type="entry name" value="ALPHA-GLUCURONIDASE A"/>
    <property type="match status" value="1"/>
</dbReference>
<dbReference type="InterPro" id="IPR037054">
    <property type="entry name" value="A-glucoronidase_C_sf"/>
</dbReference>
<name>A0A806KEJ8_9BACT</name>
<dbReference type="FunFam" id="3.20.20.80:FF:000096">
    <property type="entry name" value="Xylan alpha-1,2-glucuronidase"/>
    <property type="match status" value="1"/>
</dbReference>
<dbReference type="InterPro" id="IPR011395">
    <property type="entry name" value="Glyco_hydro_67_aGlcAse"/>
</dbReference>
<dbReference type="Pfam" id="PF07488">
    <property type="entry name" value="Glyco_hydro_67M"/>
    <property type="match status" value="1"/>
</dbReference>
<keyword evidence="5 8" id="KW-0326">Glycosidase</keyword>
<dbReference type="GO" id="GO:0005576">
    <property type="term" value="C:extracellular region"/>
    <property type="evidence" value="ECO:0007669"/>
    <property type="project" value="InterPro"/>
</dbReference>